<organism evidence="1 2">
    <name type="scientific">Patagioenas fasciata monilis</name>
    <dbReference type="NCBI Taxonomy" id="372326"/>
    <lineage>
        <taxon>Eukaryota</taxon>
        <taxon>Metazoa</taxon>
        <taxon>Chordata</taxon>
        <taxon>Craniata</taxon>
        <taxon>Vertebrata</taxon>
        <taxon>Euteleostomi</taxon>
        <taxon>Archelosauria</taxon>
        <taxon>Archosauria</taxon>
        <taxon>Dinosauria</taxon>
        <taxon>Saurischia</taxon>
        <taxon>Theropoda</taxon>
        <taxon>Coelurosauria</taxon>
        <taxon>Aves</taxon>
        <taxon>Neognathae</taxon>
        <taxon>Neoaves</taxon>
        <taxon>Columbimorphae</taxon>
        <taxon>Columbiformes</taxon>
        <taxon>Columbidae</taxon>
        <taxon>Patagioenas</taxon>
    </lineage>
</organism>
<reference evidence="1 2" key="1">
    <citation type="submission" date="2016-02" db="EMBL/GenBank/DDBJ databases">
        <title>Band-tailed pigeon sequencing and assembly.</title>
        <authorList>
            <person name="Soares A.E."/>
            <person name="Novak B.J."/>
            <person name="Rice E.S."/>
            <person name="O'Connell B."/>
            <person name="Chang D."/>
            <person name="Weber S."/>
            <person name="Shapiro B."/>
        </authorList>
    </citation>
    <scope>NUCLEOTIDE SEQUENCE [LARGE SCALE GENOMIC DNA]</scope>
    <source>
        <strain evidence="1">BTP2013</strain>
        <tissue evidence="1">Blood</tissue>
    </source>
</reference>
<sequence>MNFESTSHKGKADHLPPLFITSVLEDDSCVDRYIPSSLPLSIQEIDSHIGKFSFCTRDSVMQLLCRIRNMQLILACQVIQKKCSFGKLLSKLPFVPRSSFPMPWT</sequence>
<keyword evidence="1" id="KW-0472">Membrane</keyword>
<protein>
    <submittedName>
        <fullName evidence="1">Transmembrane protein FLJ37396</fullName>
    </submittedName>
</protein>
<dbReference type="AlphaFoldDB" id="A0A1V4JME9"/>
<gene>
    <name evidence="1" type="ORF">AV530_005602</name>
</gene>
<dbReference type="OrthoDB" id="76966at2759"/>
<accession>A0A1V4JME9</accession>
<name>A0A1V4JME9_PATFA</name>
<proteinExistence type="predicted"/>
<keyword evidence="2" id="KW-1185">Reference proteome</keyword>
<keyword evidence="1" id="KW-0812">Transmembrane</keyword>
<dbReference type="EMBL" id="LSYS01006902">
    <property type="protein sequence ID" value="OPJ73205.1"/>
    <property type="molecule type" value="Genomic_DNA"/>
</dbReference>
<evidence type="ECO:0000313" key="1">
    <source>
        <dbReference type="EMBL" id="OPJ73205.1"/>
    </source>
</evidence>
<dbReference type="Proteomes" id="UP000190648">
    <property type="component" value="Unassembled WGS sequence"/>
</dbReference>
<evidence type="ECO:0000313" key="2">
    <source>
        <dbReference type="Proteomes" id="UP000190648"/>
    </source>
</evidence>
<comment type="caution">
    <text evidence="1">The sequence shown here is derived from an EMBL/GenBank/DDBJ whole genome shotgun (WGS) entry which is preliminary data.</text>
</comment>